<evidence type="ECO:0000313" key="2">
    <source>
        <dbReference type="Proteomes" id="UP000256520"/>
    </source>
</evidence>
<keyword evidence="1" id="KW-0969">Cilium</keyword>
<proteinExistence type="predicted"/>
<comment type="caution">
    <text evidence="1">The sequence shown here is derived from an EMBL/GenBank/DDBJ whole genome shotgun (WGS) entry which is preliminary data.</text>
</comment>
<organism evidence="1 2">
    <name type="scientific">Oceanobacillus chungangensis</name>
    <dbReference type="NCBI Taxonomy" id="1229152"/>
    <lineage>
        <taxon>Bacteria</taxon>
        <taxon>Bacillati</taxon>
        <taxon>Bacillota</taxon>
        <taxon>Bacilli</taxon>
        <taxon>Bacillales</taxon>
        <taxon>Bacillaceae</taxon>
        <taxon>Oceanobacillus</taxon>
    </lineage>
</organism>
<dbReference type="PANTHER" id="PTHR37166:SF1">
    <property type="entry name" value="PROTEIN FLAG"/>
    <property type="match status" value="1"/>
</dbReference>
<dbReference type="Gene3D" id="3.30.160.170">
    <property type="entry name" value="FlaG-like"/>
    <property type="match status" value="1"/>
</dbReference>
<dbReference type="OrthoDB" id="9799867at2"/>
<keyword evidence="1" id="KW-0966">Cell projection</keyword>
<dbReference type="InterPro" id="IPR005186">
    <property type="entry name" value="FlaG"/>
</dbReference>
<dbReference type="NCBIfam" id="NF005834">
    <property type="entry name" value="PRK07738.1"/>
    <property type="match status" value="1"/>
</dbReference>
<keyword evidence="2" id="KW-1185">Reference proteome</keyword>
<dbReference type="Proteomes" id="UP000256520">
    <property type="component" value="Unassembled WGS sequence"/>
</dbReference>
<dbReference type="PANTHER" id="PTHR37166">
    <property type="entry name" value="PROTEIN FLAG"/>
    <property type="match status" value="1"/>
</dbReference>
<keyword evidence="1" id="KW-0282">Flagellum</keyword>
<dbReference type="AlphaFoldDB" id="A0A3D8PKF8"/>
<dbReference type="Pfam" id="PF03646">
    <property type="entry name" value="FlaG"/>
    <property type="match status" value="1"/>
</dbReference>
<protein>
    <submittedName>
        <fullName evidence="1">Flagellar biosynthesis protein FlaG</fullName>
    </submittedName>
</protein>
<dbReference type="SUPFAM" id="SSF160214">
    <property type="entry name" value="FlaG-like"/>
    <property type="match status" value="1"/>
</dbReference>
<dbReference type="EMBL" id="PIOD01000025">
    <property type="protein sequence ID" value="RDW15729.1"/>
    <property type="molecule type" value="Genomic_DNA"/>
</dbReference>
<name>A0A3D8PKF8_9BACI</name>
<reference evidence="2" key="1">
    <citation type="submission" date="2017-11" db="EMBL/GenBank/DDBJ databases">
        <authorList>
            <person name="Zhu W."/>
        </authorList>
    </citation>
    <scope>NUCLEOTIDE SEQUENCE [LARGE SCALE GENOMIC DNA]</scope>
    <source>
        <strain evidence="2">CAU 1051</strain>
    </source>
</reference>
<accession>A0A3D8PKF8</accession>
<dbReference type="InterPro" id="IPR035924">
    <property type="entry name" value="FlaG-like_sf"/>
</dbReference>
<evidence type="ECO:0000313" key="1">
    <source>
        <dbReference type="EMBL" id="RDW15729.1"/>
    </source>
</evidence>
<gene>
    <name evidence="1" type="ORF">CWR45_18020</name>
</gene>
<sequence>MAEFGAKPTKSVDDYIKAFNVDVNEKTSIKENDSKIDKQDIEQKVASLNEFLQPIRTNLKFELHEKLDRYYVSVVDSITHEVIKEIPPKKMLDMYAELADFMGFLVDKRI</sequence>